<dbReference type="Pfam" id="PF07714">
    <property type="entry name" value="PK_Tyr_Ser-Thr"/>
    <property type="match status" value="1"/>
</dbReference>
<dbReference type="Proteomes" id="UP000735302">
    <property type="component" value="Unassembled WGS sequence"/>
</dbReference>
<feature type="domain" description="Protein kinase" evidence="1">
    <location>
        <begin position="1"/>
        <end position="78"/>
    </location>
</feature>
<dbReference type="InterPro" id="IPR001245">
    <property type="entry name" value="Ser-Thr/Tyr_kinase_cat_dom"/>
</dbReference>
<dbReference type="InterPro" id="IPR000719">
    <property type="entry name" value="Prot_kinase_dom"/>
</dbReference>
<keyword evidence="2" id="KW-0808">Transferase</keyword>
<proteinExistence type="predicted"/>
<dbReference type="Gene3D" id="3.30.200.20">
    <property type="entry name" value="Phosphorylase Kinase, domain 1"/>
    <property type="match status" value="1"/>
</dbReference>
<dbReference type="AlphaFoldDB" id="A0AAV3ZKT9"/>
<accession>A0AAV3ZKT9</accession>
<name>A0AAV3ZKT9_9GAST</name>
<dbReference type="GO" id="GO:0004672">
    <property type="term" value="F:protein kinase activity"/>
    <property type="evidence" value="ECO:0007669"/>
    <property type="project" value="InterPro"/>
</dbReference>
<dbReference type="InterPro" id="IPR011009">
    <property type="entry name" value="Kinase-like_dom_sf"/>
</dbReference>
<dbReference type="PROSITE" id="PS50011">
    <property type="entry name" value="PROTEIN_KINASE_DOM"/>
    <property type="match status" value="1"/>
</dbReference>
<sequence length="78" mass="9119">MSLQESQLSTEPNAYILYTGNQYPLPVISPPVAIKIIDTRKLKEEYQKNNLQREARILGQLRHPNIVRLYETLKVRPE</sequence>
<keyword evidence="3" id="KW-1185">Reference proteome</keyword>
<dbReference type="EMBL" id="BLXT01002484">
    <property type="protein sequence ID" value="GFN95122.1"/>
    <property type="molecule type" value="Genomic_DNA"/>
</dbReference>
<dbReference type="SUPFAM" id="SSF56112">
    <property type="entry name" value="Protein kinase-like (PK-like)"/>
    <property type="match status" value="1"/>
</dbReference>
<keyword evidence="2" id="KW-0418">Kinase</keyword>
<protein>
    <submittedName>
        <fullName evidence="2">Hormonally up-regulated neu tumor-associated kinase</fullName>
    </submittedName>
</protein>
<organism evidence="2 3">
    <name type="scientific">Plakobranchus ocellatus</name>
    <dbReference type="NCBI Taxonomy" id="259542"/>
    <lineage>
        <taxon>Eukaryota</taxon>
        <taxon>Metazoa</taxon>
        <taxon>Spiralia</taxon>
        <taxon>Lophotrochozoa</taxon>
        <taxon>Mollusca</taxon>
        <taxon>Gastropoda</taxon>
        <taxon>Heterobranchia</taxon>
        <taxon>Euthyneura</taxon>
        <taxon>Panpulmonata</taxon>
        <taxon>Sacoglossa</taxon>
        <taxon>Placobranchoidea</taxon>
        <taxon>Plakobranchidae</taxon>
        <taxon>Plakobranchus</taxon>
    </lineage>
</organism>
<evidence type="ECO:0000313" key="3">
    <source>
        <dbReference type="Proteomes" id="UP000735302"/>
    </source>
</evidence>
<evidence type="ECO:0000259" key="1">
    <source>
        <dbReference type="PROSITE" id="PS50011"/>
    </source>
</evidence>
<gene>
    <name evidence="2" type="ORF">PoB_002162800</name>
</gene>
<reference evidence="2 3" key="1">
    <citation type="journal article" date="2021" name="Elife">
        <title>Chloroplast acquisition without the gene transfer in kleptoplastic sea slugs, Plakobranchus ocellatus.</title>
        <authorList>
            <person name="Maeda T."/>
            <person name="Takahashi S."/>
            <person name="Yoshida T."/>
            <person name="Shimamura S."/>
            <person name="Takaki Y."/>
            <person name="Nagai Y."/>
            <person name="Toyoda A."/>
            <person name="Suzuki Y."/>
            <person name="Arimoto A."/>
            <person name="Ishii H."/>
            <person name="Satoh N."/>
            <person name="Nishiyama T."/>
            <person name="Hasebe M."/>
            <person name="Maruyama T."/>
            <person name="Minagawa J."/>
            <person name="Obokata J."/>
            <person name="Shigenobu S."/>
        </authorList>
    </citation>
    <scope>NUCLEOTIDE SEQUENCE [LARGE SCALE GENOMIC DNA]</scope>
</reference>
<comment type="caution">
    <text evidence="2">The sequence shown here is derived from an EMBL/GenBank/DDBJ whole genome shotgun (WGS) entry which is preliminary data.</text>
</comment>
<dbReference type="GO" id="GO:0005524">
    <property type="term" value="F:ATP binding"/>
    <property type="evidence" value="ECO:0007669"/>
    <property type="project" value="InterPro"/>
</dbReference>
<evidence type="ECO:0000313" key="2">
    <source>
        <dbReference type="EMBL" id="GFN95122.1"/>
    </source>
</evidence>